<sequence length="77" mass="8599">MVQARSKTTQPVRSSPDLVAREVLVKLSTRSMKMSHKSNHLLLAKLEECVPPMAPLVVSFNVLFHLSRTFRPTGNPS</sequence>
<protein>
    <submittedName>
        <fullName evidence="1">Uncharacterized protein</fullName>
    </submittedName>
</protein>
<name>A0AAE0XPL4_9GAST</name>
<comment type="caution">
    <text evidence="1">The sequence shown here is derived from an EMBL/GenBank/DDBJ whole genome shotgun (WGS) entry which is preliminary data.</text>
</comment>
<gene>
    <name evidence="1" type="ORF">RRG08_014333</name>
</gene>
<dbReference type="Proteomes" id="UP001283361">
    <property type="component" value="Unassembled WGS sequence"/>
</dbReference>
<evidence type="ECO:0000313" key="1">
    <source>
        <dbReference type="EMBL" id="KAK3699231.1"/>
    </source>
</evidence>
<proteinExistence type="predicted"/>
<organism evidence="1 2">
    <name type="scientific">Elysia crispata</name>
    <name type="common">lettuce slug</name>
    <dbReference type="NCBI Taxonomy" id="231223"/>
    <lineage>
        <taxon>Eukaryota</taxon>
        <taxon>Metazoa</taxon>
        <taxon>Spiralia</taxon>
        <taxon>Lophotrochozoa</taxon>
        <taxon>Mollusca</taxon>
        <taxon>Gastropoda</taxon>
        <taxon>Heterobranchia</taxon>
        <taxon>Euthyneura</taxon>
        <taxon>Panpulmonata</taxon>
        <taxon>Sacoglossa</taxon>
        <taxon>Placobranchoidea</taxon>
        <taxon>Plakobranchidae</taxon>
        <taxon>Elysia</taxon>
    </lineage>
</organism>
<dbReference type="AlphaFoldDB" id="A0AAE0XPL4"/>
<reference evidence="1" key="1">
    <citation type="journal article" date="2023" name="G3 (Bethesda)">
        <title>A reference genome for the long-term kleptoplast-retaining sea slug Elysia crispata morphotype clarki.</title>
        <authorList>
            <person name="Eastman K.E."/>
            <person name="Pendleton A.L."/>
            <person name="Shaikh M.A."/>
            <person name="Suttiyut T."/>
            <person name="Ogas R."/>
            <person name="Tomko P."/>
            <person name="Gavelis G."/>
            <person name="Widhalm J.R."/>
            <person name="Wisecaver J.H."/>
        </authorList>
    </citation>
    <scope>NUCLEOTIDE SEQUENCE</scope>
    <source>
        <strain evidence="1">ECLA1</strain>
    </source>
</reference>
<accession>A0AAE0XPL4</accession>
<keyword evidence="2" id="KW-1185">Reference proteome</keyword>
<evidence type="ECO:0000313" key="2">
    <source>
        <dbReference type="Proteomes" id="UP001283361"/>
    </source>
</evidence>
<dbReference type="EMBL" id="JAWDGP010007948">
    <property type="protein sequence ID" value="KAK3699231.1"/>
    <property type="molecule type" value="Genomic_DNA"/>
</dbReference>